<comment type="caution">
    <text evidence="2">The sequence shown here is derived from an EMBL/GenBank/DDBJ whole genome shotgun (WGS) entry which is preliminary data.</text>
</comment>
<protein>
    <submittedName>
        <fullName evidence="2">Type 1 glutamine amidotransferase family protein</fullName>
        <ecNumber evidence="2">3.2.-.-</ecNumber>
    </submittedName>
</protein>
<evidence type="ECO:0000313" key="3">
    <source>
        <dbReference type="Proteomes" id="UP001177898"/>
    </source>
</evidence>
<dbReference type="GO" id="GO:0016798">
    <property type="term" value="F:hydrolase activity, acting on glycosyl bonds"/>
    <property type="evidence" value="ECO:0007669"/>
    <property type="project" value="UniProtKB-KW"/>
</dbReference>
<name>A0ABU0V584_9BACI</name>
<sequence>MKKALFLILDKYADWEGAYLASALNQREDWSVHTVSLDPIVSSIGGFKTSVDYIIGLEPANFHLLVMIGGDSWSNDNKKLLHFIKTAFQKDIPIAAICGAVDFLAKNGLLNNHSHTGNLVYLWKDYEQYKPISSFVEKQAVRDKNLVTANGTAPIEFTSLILEMIDFDTPENIEKLMYMNRYGFYKFCDKYGNPFVDSSAGNDFPE</sequence>
<dbReference type="EC" id="3.2.-.-" evidence="2"/>
<keyword evidence="2" id="KW-0326">Glycosidase</keyword>
<proteinExistence type="predicted"/>
<gene>
    <name evidence="2" type="ORF">RAQ16_06815</name>
</gene>
<dbReference type="PANTHER" id="PTHR48094:SF19">
    <property type="entry name" value="DJ-1_PFPI DOMAIN-CONTAINING PROTEIN"/>
    <property type="match status" value="1"/>
</dbReference>
<dbReference type="Pfam" id="PF01965">
    <property type="entry name" value="DJ-1_PfpI"/>
    <property type="match status" value="1"/>
</dbReference>
<dbReference type="RefSeq" id="WP_227099497.1">
    <property type="nucleotide sequence ID" value="NZ_JAJCUA010000003.1"/>
</dbReference>
<dbReference type="Gene3D" id="3.40.50.880">
    <property type="match status" value="1"/>
</dbReference>
<accession>A0ABU0V584</accession>
<dbReference type="CDD" id="cd03140">
    <property type="entry name" value="GATase1_PfpI_3"/>
    <property type="match status" value="1"/>
</dbReference>
<dbReference type="PANTHER" id="PTHR48094">
    <property type="entry name" value="PROTEIN/NUCLEIC ACID DEGLYCASE DJ-1-RELATED"/>
    <property type="match status" value="1"/>
</dbReference>
<reference evidence="2" key="1">
    <citation type="submission" date="2023-08" db="EMBL/GenBank/DDBJ databases">
        <title>Functional annotation and safety assessment of Bacillus stercoris.</title>
        <authorList>
            <person name="Pandit N.T."/>
            <person name="Ahir S.V."/>
            <person name="Chauhan D.A."/>
            <person name="Bose A."/>
            <person name="Dunlap C."/>
            <person name="Doshi J.A."/>
        </authorList>
    </citation>
    <scope>NUCLEOTIDE SEQUENCE</scope>
    <source>
        <strain evidence="2">ZBMF30</strain>
    </source>
</reference>
<dbReference type="Proteomes" id="UP001177898">
    <property type="component" value="Unassembled WGS sequence"/>
</dbReference>
<evidence type="ECO:0000259" key="1">
    <source>
        <dbReference type="Pfam" id="PF01965"/>
    </source>
</evidence>
<dbReference type="InterPro" id="IPR002818">
    <property type="entry name" value="DJ-1/PfpI"/>
</dbReference>
<dbReference type="InterPro" id="IPR029062">
    <property type="entry name" value="Class_I_gatase-like"/>
</dbReference>
<dbReference type="SUPFAM" id="SSF52317">
    <property type="entry name" value="Class I glutamine amidotransferase-like"/>
    <property type="match status" value="1"/>
</dbReference>
<organism evidence="2 3">
    <name type="scientific">Bacillus stercoris</name>
    <dbReference type="NCBI Taxonomy" id="2054641"/>
    <lineage>
        <taxon>Bacteria</taxon>
        <taxon>Bacillati</taxon>
        <taxon>Bacillota</taxon>
        <taxon>Bacilli</taxon>
        <taxon>Bacillales</taxon>
        <taxon>Bacillaceae</taxon>
        <taxon>Bacillus</taxon>
    </lineage>
</organism>
<evidence type="ECO:0000313" key="2">
    <source>
        <dbReference type="EMBL" id="MDQ1852087.1"/>
    </source>
</evidence>
<keyword evidence="2" id="KW-0315">Glutamine amidotransferase</keyword>
<dbReference type="InterPro" id="IPR050325">
    <property type="entry name" value="Prot/Nucl_acid_deglycase"/>
</dbReference>
<dbReference type="EMBL" id="JAVCYS010000003">
    <property type="protein sequence ID" value="MDQ1852087.1"/>
    <property type="molecule type" value="Genomic_DNA"/>
</dbReference>
<keyword evidence="2" id="KW-0378">Hydrolase</keyword>
<feature type="domain" description="DJ-1/PfpI" evidence="1">
    <location>
        <begin position="2"/>
        <end position="163"/>
    </location>
</feature>
<keyword evidence="3" id="KW-1185">Reference proteome</keyword>